<organism evidence="1 2">
    <name type="scientific">Violaceomyces palustris</name>
    <dbReference type="NCBI Taxonomy" id="1673888"/>
    <lineage>
        <taxon>Eukaryota</taxon>
        <taxon>Fungi</taxon>
        <taxon>Dikarya</taxon>
        <taxon>Basidiomycota</taxon>
        <taxon>Ustilaginomycotina</taxon>
        <taxon>Ustilaginomycetes</taxon>
        <taxon>Violaceomycetales</taxon>
        <taxon>Violaceomycetaceae</taxon>
        <taxon>Violaceomyces</taxon>
    </lineage>
</organism>
<sequence>MNLVGALSKRVSHATLGVWGPFTKGKGIDDDTGSWALKRSVGFFRHSPPTSLSEPPSYSAYPTLSLLTGKGRRKAQSHTATRPENPNVDPAKMMKVSLMVPLVSMSLFIVKASCAFNATICDSTPPSGECEHFVMCLTGPETRQGGTDAFNVLRTKDNQCKRSFFRYMDDSLGCRTPSLDFQSFRDSALQACKAAQGRFWIEGGGLKGWGCPAGSHSSGIYIRFYGSLCYYNK</sequence>
<keyword evidence="2" id="KW-1185">Reference proteome</keyword>
<protein>
    <submittedName>
        <fullName evidence="1">Uncharacterized protein</fullName>
    </submittedName>
</protein>
<reference evidence="1 2" key="1">
    <citation type="journal article" date="2018" name="Mol. Biol. Evol.">
        <title>Broad Genomic Sampling Reveals a Smut Pathogenic Ancestry of the Fungal Clade Ustilaginomycotina.</title>
        <authorList>
            <person name="Kijpornyongpan T."/>
            <person name="Mondo S.J."/>
            <person name="Barry K."/>
            <person name="Sandor L."/>
            <person name="Lee J."/>
            <person name="Lipzen A."/>
            <person name="Pangilinan J."/>
            <person name="LaButti K."/>
            <person name="Hainaut M."/>
            <person name="Henrissat B."/>
            <person name="Grigoriev I.V."/>
            <person name="Spatafora J.W."/>
            <person name="Aime M.C."/>
        </authorList>
    </citation>
    <scope>NUCLEOTIDE SEQUENCE [LARGE SCALE GENOMIC DNA]</scope>
    <source>
        <strain evidence="1 2">SA 807</strain>
    </source>
</reference>
<dbReference type="Proteomes" id="UP000245626">
    <property type="component" value="Unassembled WGS sequence"/>
</dbReference>
<accession>A0ACD0P2B2</accession>
<gene>
    <name evidence="1" type="ORF">IE53DRAFT_13788</name>
</gene>
<name>A0ACD0P2B2_9BASI</name>
<evidence type="ECO:0000313" key="2">
    <source>
        <dbReference type="Proteomes" id="UP000245626"/>
    </source>
</evidence>
<proteinExistence type="predicted"/>
<evidence type="ECO:0000313" key="1">
    <source>
        <dbReference type="EMBL" id="PWN52196.1"/>
    </source>
</evidence>
<dbReference type="EMBL" id="KZ819791">
    <property type="protein sequence ID" value="PWN52196.1"/>
    <property type="molecule type" value="Genomic_DNA"/>
</dbReference>